<feature type="region of interest" description="Disordered" evidence="6">
    <location>
        <begin position="187"/>
        <end position="236"/>
    </location>
</feature>
<evidence type="ECO:0000256" key="3">
    <source>
        <dbReference type="ARBA" id="ARBA00022692"/>
    </source>
</evidence>
<keyword evidence="3 7" id="KW-0812">Transmembrane</keyword>
<dbReference type="GO" id="GO:0006820">
    <property type="term" value="P:monoatomic anion transport"/>
    <property type="evidence" value="ECO:0007669"/>
    <property type="project" value="InterPro"/>
</dbReference>
<dbReference type="InterPro" id="IPR023198">
    <property type="entry name" value="PGP-like_dom2"/>
</dbReference>
<feature type="transmembrane region" description="Helical" evidence="7">
    <location>
        <begin position="520"/>
        <end position="538"/>
    </location>
</feature>
<evidence type="ECO:0000256" key="4">
    <source>
        <dbReference type="ARBA" id="ARBA00022989"/>
    </source>
</evidence>
<evidence type="ECO:0000256" key="7">
    <source>
        <dbReference type="SAM" id="Phobius"/>
    </source>
</evidence>
<accession>A0AAV1AST3</accession>
<dbReference type="EMBL" id="OX451740">
    <property type="protein sequence ID" value="CAI8612418.1"/>
    <property type="molecule type" value="Genomic_DNA"/>
</dbReference>
<dbReference type="Pfam" id="PF00955">
    <property type="entry name" value="HCO3_cotransp"/>
    <property type="match status" value="1"/>
</dbReference>
<dbReference type="InterPro" id="IPR003020">
    <property type="entry name" value="HCO3_transpt_euk"/>
</dbReference>
<keyword evidence="5 7" id="KW-0472">Membrane</keyword>
<dbReference type="GO" id="GO:0005452">
    <property type="term" value="F:solute:inorganic anion antiporter activity"/>
    <property type="evidence" value="ECO:0007669"/>
    <property type="project" value="InterPro"/>
</dbReference>
<dbReference type="Pfam" id="PF13419">
    <property type="entry name" value="HAD_2"/>
    <property type="match status" value="1"/>
</dbReference>
<comment type="similarity">
    <text evidence="2">Belongs to the anion exchanger (TC 2.A.31.3) family.</text>
</comment>
<dbReference type="InterPro" id="IPR011531">
    <property type="entry name" value="HCO3_transpt-like_TM_dom"/>
</dbReference>
<feature type="domain" description="Bicarbonate transporter-like transmembrane" evidence="8">
    <location>
        <begin position="468"/>
        <end position="602"/>
    </location>
</feature>
<evidence type="ECO:0000256" key="5">
    <source>
        <dbReference type="ARBA" id="ARBA00023136"/>
    </source>
</evidence>
<keyword evidence="10" id="KW-1185">Reference proteome</keyword>
<dbReference type="GO" id="GO:0050801">
    <property type="term" value="P:monoatomic ion homeostasis"/>
    <property type="evidence" value="ECO:0007669"/>
    <property type="project" value="TreeGrafter"/>
</dbReference>
<dbReference type="SFLD" id="SFLDG01129">
    <property type="entry name" value="C1.5:_HAD__Beta-PGM__Phosphata"/>
    <property type="match status" value="1"/>
</dbReference>
<gene>
    <name evidence="9" type="ORF">VFH_V033360</name>
</gene>
<evidence type="ECO:0000256" key="1">
    <source>
        <dbReference type="ARBA" id="ARBA00004141"/>
    </source>
</evidence>
<dbReference type="InterPro" id="IPR041492">
    <property type="entry name" value="HAD_2"/>
</dbReference>
<feature type="transmembrane region" description="Helical" evidence="7">
    <location>
        <begin position="697"/>
        <end position="726"/>
    </location>
</feature>
<sequence>MYGVAELKTLGNKLLSSASNINNLPLLLTFVSPSSPPQHGLESLLSLHSFFLPLLPQLPSSSATANTSSSDNADADQSEFIYLTWLRSKFDEFLKSLIDVLVSDQSDETLKEVVLDTLMEFVKVANGGTFHSSLYNRIISSIIHSASSAEFLIDLLTSKYFKYIDVSYFTFISLEKLARNLQGKDVSDDKTASVDGNDESQLSSKLGKSIDTGNLKRHSNRRRKHRKERTTKSHSPSNLTLCHLTYVVVIPLFICIRKGSLTGLAPLEAMLFDIDGTLCDSDPLHYLAFREMLQHIGFNGGNPITEEFFIDTVAGKHNNDIALALFPGELERGLKFLDDKEAMFRRLAVEQLKALNGLDKVRKWIHDHFFQAVIIGDECEHPKPHPEPYLKGLEALKASKDHTFVFEDFVSGIKAGVAAGMPVIGLSTRNPEHLLMGAKPTFLIIDYDDPKLWAALEELDKKLNAKEIPMMVVLWTVISYVVPGKVPPTVPRRLFCPLPWDPASFYHWTVMKDMVNVPLLYIYGAFIPAMMIAGLYFFDHSVASKMAQQKEFNLQKPSAYHYDVFLLGIMTLICGLLGLPPSNGVLPQSPMHTKSLAILRRQMIRKKVVKGAKECIRHQGTNAELYGTMRSVFIEMDAVPTARELENLKDAVMNTNPGTKEKFDPVKHIDAVLEGTHSSFVESVPFKTIAGFIALQLLYFFLCYGLTWIPIGGILFTVPFFLLIMLREKLLPRLFKASHLQELDAFVKHRPAKYSFCIKQDDWDKFVAPHMTAKFQLVMRIEKVAESRLPSDKGSCNPGSFGNIPEVIGSCNPGSFGNIL</sequence>
<feature type="compositionally biased region" description="Basic residues" evidence="6">
    <location>
        <begin position="215"/>
        <end position="229"/>
    </location>
</feature>
<feature type="transmembrane region" description="Helical" evidence="7">
    <location>
        <begin position="559"/>
        <end position="579"/>
    </location>
</feature>
<dbReference type="CDD" id="cd07505">
    <property type="entry name" value="HAD_BPGM-like"/>
    <property type="match status" value="1"/>
</dbReference>
<reference evidence="9 10" key="1">
    <citation type="submission" date="2023-01" db="EMBL/GenBank/DDBJ databases">
        <authorList>
            <person name="Kreplak J."/>
        </authorList>
    </citation>
    <scope>NUCLEOTIDE SEQUENCE [LARGE SCALE GENOMIC DNA]</scope>
</reference>
<dbReference type="PANTHER" id="PTHR11453:SF131">
    <property type="entry name" value="BORON TRANSPORTER 7-RELATED"/>
    <property type="match status" value="1"/>
</dbReference>
<evidence type="ECO:0000313" key="10">
    <source>
        <dbReference type="Proteomes" id="UP001157006"/>
    </source>
</evidence>
<dbReference type="SUPFAM" id="SSF56784">
    <property type="entry name" value="HAD-like"/>
    <property type="match status" value="1"/>
</dbReference>
<keyword evidence="4 7" id="KW-1133">Transmembrane helix</keyword>
<organism evidence="9 10">
    <name type="scientific">Vicia faba</name>
    <name type="common">Broad bean</name>
    <name type="synonym">Faba vulgaris</name>
    <dbReference type="NCBI Taxonomy" id="3906"/>
    <lineage>
        <taxon>Eukaryota</taxon>
        <taxon>Viridiplantae</taxon>
        <taxon>Streptophyta</taxon>
        <taxon>Embryophyta</taxon>
        <taxon>Tracheophyta</taxon>
        <taxon>Spermatophyta</taxon>
        <taxon>Magnoliopsida</taxon>
        <taxon>eudicotyledons</taxon>
        <taxon>Gunneridae</taxon>
        <taxon>Pentapetalae</taxon>
        <taxon>rosids</taxon>
        <taxon>fabids</taxon>
        <taxon>Fabales</taxon>
        <taxon>Fabaceae</taxon>
        <taxon>Papilionoideae</taxon>
        <taxon>50 kb inversion clade</taxon>
        <taxon>NPAAA clade</taxon>
        <taxon>Hologalegina</taxon>
        <taxon>IRL clade</taxon>
        <taxon>Fabeae</taxon>
        <taxon>Vicia</taxon>
    </lineage>
</organism>
<evidence type="ECO:0000256" key="6">
    <source>
        <dbReference type="SAM" id="MobiDB-lite"/>
    </source>
</evidence>
<evidence type="ECO:0000313" key="9">
    <source>
        <dbReference type="EMBL" id="CAI8612418.1"/>
    </source>
</evidence>
<dbReference type="SFLD" id="SFLDS00003">
    <property type="entry name" value="Haloacid_Dehalogenase"/>
    <property type="match status" value="1"/>
</dbReference>
<dbReference type="AlphaFoldDB" id="A0AAV1AST3"/>
<evidence type="ECO:0000259" key="8">
    <source>
        <dbReference type="Pfam" id="PF00955"/>
    </source>
</evidence>
<proteinExistence type="inferred from homology"/>
<protein>
    <recommendedName>
        <fullName evidence="8">Bicarbonate transporter-like transmembrane domain-containing protein</fullName>
    </recommendedName>
</protein>
<dbReference type="InterPro" id="IPR006439">
    <property type="entry name" value="HAD-SF_hydro_IA"/>
</dbReference>
<dbReference type="InterPro" id="IPR023214">
    <property type="entry name" value="HAD_sf"/>
</dbReference>
<evidence type="ECO:0000256" key="2">
    <source>
        <dbReference type="ARBA" id="ARBA00006262"/>
    </source>
</evidence>
<dbReference type="Gene3D" id="1.10.150.240">
    <property type="entry name" value="Putative phosphatase, domain 2"/>
    <property type="match status" value="1"/>
</dbReference>
<dbReference type="InterPro" id="IPR036412">
    <property type="entry name" value="HAD-like_sf"/>
</dbReference>
<comment type="subcellular location">
    <subcellularLocation>
        <location evidence="1">Membrane</location>
        <topology evidence="1">Multi-pass membrane protein</topology>
    </subcellularLocation>
</comment>
<dbReference type="PANTHER" id="PTHR11453">
    <property type="entry name" value="ANION EXCHANGE PROTEIN"/>
    <property type="match status" value="1"/>
</dbReference>
<dbReference type="Gene3D" id="3.40.50.1000">
    <property type="entry name" value="HAD superfamily/HAD-like"/>
    <property type="match status" value="2"/>
</dbReference>
<name>A0AAV1AST3_VICFA</name>
<dbReference type="Proteomes" id="UP001157006">
    <property type="component" value="Chromosome 5"/>
</dbReference>
<dbReference type="GO" id="GO:0005886">
    <property type="term" value="C:plasma membrane"/>
    <property type="evidence" value="ECO:0007669"/>
    <property type="project" value="TreeGrafter"/>
</dbReference>
<dbReference type="NCBIfam" id="TIGR01509">
    <property type="entry name" value="HAD-SF-IA-v3"/>
    <property type="match status" value="1"/>
</dbReference>